<dbReference type="Gene3D" id="2.40.50.180">
    <property type="entry name" value="CheA-289, Domain 4"/>
    <property type="match status" value="1"/>
</dbReference>
<evidence type="ECO:0000313" key="2">
    <source>
        <dbReference type="EMBL" id="ADW68137.1"/>
    </source>
</evidence>
<sequence>MSEEEVSLCCVYAGERAFGIDTRQVCEVLGRRPVQRVPLAPKFLGGVVPYRGEVLTTVSLRAVLGLEDAEGDGFVMVIDGGVGAKNEDGRFGLMVDEVGGVAMFRVESEVANPATLDARSRAVFDGAFRVDAGLMVRLDVSRLWPVRLRDSGLIWDEEREAGCGL</sequence>
<dbReference type="GO" id="GO:0007165">
    <property type="term" value="P:signal transduction"/>
    <property type="evidence" value="ECO:0007669"/>
    <property type="project" value="InterPro"/>
</dbReference>
<proteinExistence type="predicted"/>
<organism evidence="3">
    <name type="scientific">Granulicella tundricola (strain ATCC BAA-1859 / DSM 23138 / MP5ACTX9)</name>
    <dbReference type="NCBI Taxonomy" id="1198114"/>
    <lineage>
        <taxon>Bacteria</taxon>
        <taxon>Pseudomonadati</taxon>
        <taxon>Acidobacteriota</taxon>
        <taxon>Terriglobia</taxon>
        <taxon>Terriglobales</taxon>
        <taxon>Acidobacteriaceae</taxon>
        <taxon>Granulicella</taxon>
    </lineage>
</organism>
<dbReference type="PROSITE" id="PS50851">
    <property type="entry name" value="CHEW"/>
    <property type="match status" value="1"/>
</dbReference>
<dbReference type="EMBL" id="CP002480">
    <property type="protein sequence ID" value="ADW68137.1"/>
    <property type="molecule type" value="Genomic_DNA"/>
</dbReference>
<keyword evidence="3" id="KW-1185">Reference proteome</keyword>
<dbReference type="Gene3D" id="2.30.30.40">
    <property type="entry name" value="SH3 Domains"/>
    <property type="match status" value="1"/>
</dbReference>
<evidence type="ECO:0000313" key="3">
    <source>
        <dbReference type="Proteomes" id="UP000000343"/>
    </source>
</evidence>
<evidence type="ECO:0000259" key="1">
    <source>
        <dbReference type="PROSITE" id="PS50851"/>
    </source>
</evidence>
<dbReference type="Proteomes" id="UP000000343">
    <property type="component" value="Chromosome"/>
</dbReference>
<dbReference type="RefSeq" id="WP_013579460.1">
    <property type="nucleotide sequence ID" value="NC_015064.1"/>
</dbReference>
<dbReference type="KEGG" id="acm:AciX9_1074"/>
<dbReference type="PANTHER" id="PTHR22617">
    <property type="entry name" value="CHEMOTAXIS SENSOR HISTIDINE KINASE-RELATED"/>
    <property type="match status" value="1"/>
</dbReference>
<name>E8X303_GRATM</name>
<dbReference type="SUPFAM" id="SSF50341">
    <property type="entry name" value="CheW-like"/>
    <property type="match status" value="1"/>
</dbReference>
<reference evidence="3" key="1">
    <citation type="submission" date="2011-01" db="EMBL/GenBank/DDBJ databases">
        <title>Complete sequence of chromosome of Acidobacterium sp. MP5ACTX9.</title>
        <authorList>
            <consortium name="US DOE Joint Genome Institute"/>
            <person name="Lucas S."/>
            <person name="Copeland A."/>
            <person name="Lapidus A."/>
            <person name="Cheng J.-F."/>
            <person name="Goodwin L."/>
            <person name="Pitluck S."/>
            <person name="Teshima H."/>
            <person name="Detter J.C."/>
            <person name="Han C."/>
            <person name="Tapia R."/>
            <person name="Land M."/>
            <person name="Hauser L."/>
            <person name="Kyrpides N."/>
            <person name="Ivanova N."/>
            <person name="Ovchinnikova G."/>
            <person name="Pagani I."/>
            <person name="Rawat S.R."/>
            <person name="Mannisto M."/>
            <person name="Haggblom M.M."/>
            <person name="Woyke T."/>
        </authorList>
    </citation>
    <scope>NUCLEOTIDE SEQUENCE [LARGE SCALE GENOMIC DNA]</scope>
    <source>
        <strain evidence="3">MP5ACTX9</strain>
    </source>
</reference>
<gene>
    <name evidence="2" type="ordered locus">AciX9_1074</name>
</gene>
<feature type="domain" description="CheW-like" evidence="1">
    <location>
        <begin position="5"/>
        <end position="149"/>
    </location>
</feature>
<dbReference type="InterPro" id="IPR036061">
    <property type="entry name" value="CheW-like_dom_sf"/>
</dbReference>
<dbReference type="HOGENOM" id="CLU_048995_3_3_0"/>
<dbReference type="GO" id="GO:0005829">
    <property type="term" value="C:cytosol"/>
    <property type="evidence" value="ECO:0007669"/>
    <property type="project" value="TreeGrafter"/>
</dbReference>
<dbReference type="PANTHER" id="PTHR22617:SF23">
    <property type="entry name" value="CHEMOTAXIS PROTEIN CHEW"/>
    <property type="match status" value="1"/>
</dbReference>
<dbReference type="GO" id="GO:0006935">
    <property type="term" value="P:chemotaxis"/>
    <property type="evidence" value="ECO:0007669"/>
    <property type="project" value="InterPro"/>
</dbReference>
<dbReference type="STRING" id="1198114.AciX9_1074"/>
<dbReference type="SMART" id="SM00260">
    <property type="entry name" value="CheW"/>
    <property type="match status" value="1"/>
</dbReference>
<protein>
    <submittedName>
        <fullName evidence="2">CheW protein</fullName>
    </submittedName>
</protein>
<dbReference type="OrthoDB" id="9790406at2"/>
<dbReference type="eggNOG" id="COG0835">
    <property type="taxonomic scope" value="Bacteria"/>
</dbReference>
<dbReference type="Pfam" id="PF01584">
    <property type="entry name" value="CheW"/>
    <property type="match status" value="1"/>
</dbReference>
<accession>E8X303</accession>
<dbReference type="PaxDb" id="1198114-AciX9_1074"/>
<dbReference type="InterPro" id="IPR002545">
    <property type="entry name" value="CheW-lke_dom"/>
</dbReference>
<dbReference type="AlphaFoldDB" id="E8X303"/>
<dbReference type="InterPro" id="IPR039315">
    <property type="entry name" value="CheW"/>
</dbReference>